<gene>
    <name evidence="1" type="ORF">Dgeo_3069</name>
</gene>
<dbReference type="AlphaFoldDB" id="A8ZRK1"/>
<keyword evidence="2" id="KW-1185">Reference proteome</keyword>
<dbReference type="Proteomes" id="UP000002431">
    <property type="component" value="Plasmid pDGEO02"/>
</dbReference>
<keyword evidence="1" id="KW-0614">Plasmid</keyword>
<protein>
    <submittedName>
        <fullName evidence="1">Uncharacterized protein</fullName>
    </submittedName>
</protein>
<proteinExistence type="predicted"/>
<dbReference type="KEGG" id="dge:Dgeo_3069"/>
<evidence type="ECO:0000313" key="2">
    <source>
        <dbReference type="Proteomes" id="UP000002431"/>
    </source>
</evidence>
<evidence type="ECO:0000313" key="1">
    <source>
        <dbReference type="EMBL" id="ABW35110.1"/>
    </source>
</evidence>
<dbReference type="HOGENOM" id="CLU_1088696_0_0_0"/>
<name>A8ZRK1_DEIGD</name>
<dbReference type="EMBL" id="CP000856">
    <property type="protein sequence ID" value="ABW35110.1"/>
    <property type="molecule type" value="Genomic_DNA"/>
</dbReference>
<sequence>MEAVAQVQLALWNVKLCANLSPMTDADRVGQAFRETRLGLQLSMRDVEARTAALHEENPDLYDTANRNTISQIELLGLPRLAKVEHRALRALIHVIFGSLEAFVQLTGVDPHLSGVEEAGHRSVPIWTEGESVIPHLMLQDVGAPRVPNPVITARYAVKVMTEELIPVAYPGQVAFVQPSNVHQPGRLTLLHRYGRLALAYALAGDRFATLHGAQAFRLRGTDAIIGHVVSLEPMIPAAFLVPQEADAELTRAAG</sequence>
<accession>A8ZRK1</accession>
<geneLocation type="plasmid" evidence="1 2">
    <name>pDGEO02</name>
</geneLocation>
<reference evidence="1" key="1">
    <citation type="submission" date="2007-10" db="EMBL/GenBank/DDBJ databases">
        <title>Complete sequence of Plasmid2 pDGEO02 of Deinococcus geothermalis DSM 11300.</title>
        <authorList>
            <consortium name="US DOE Joint Genome Institute"/>
            <person name="Copeland A."/>
            <person name="Lucas S."/>
            <person name="Lapidus A."/>
            <person name="Barry K."/>
            <person name="Detter J.C."/>
            <person name="Glavina del Rio T."/>
            <person name="Hammon N."/>
            <person name="Israni S."/>
            <person name="Dalin E."/>
            <person name="Tice H."/>
            <person name="Pitluck S."/>
            <person name="Brettin T."/>
            <person name="Bruce D."/>
            <person name="Han C."/>
            <person name="Tapia R."/>
            <person name="Saunders E."/>
            <person name="Gilna P."/>
            <person name="Schmutz J."/>
            <person name="Larimer F."/>
            <person name="Land M."/>
            <person name="Hauser L."/>
            <person name="Kyrpides N."/>
            <person name="Kim E."/>
            <person name="Daly M.J."/>
            <person name="Fredrickson J.K."/>
            <person name="Makarova K.S."/>
            <person name="Gaidamakova E.K."/>
            <person name="Zhai M."/>
            <person name="Richardson P."/>
        </authorList>
    </citation>
    <scope>NUCLEOTIDE SEQUENCE [LARGE SCALE GENOMIC DNA]</scope>
    <source>
        <strain evidence="1">DSM 11300</strain>
        <plasmid evidence="1">pDGEO02</plasmid>
    </source>
</reference>
<organism evidence="1 2">
    <name type="scientific">Deinococcus geothermalis (strain DSM 11300 / CIP 105573 / AG-3a)</name>
    <dbReference type="NCBI Taxonomy" id="319795"/>
    <lineage>
        <taxon>Bacteria</taxon>
        <taxon>Thermotogati</taxon>
        <taxon>Deinococcota</taxon>
        <taxon>Deinococci</taxon>
        <taxon>Deinococcales</taxon>
        <taxon>Deinococcaceae</taxon>
        <taxon>Deinococcus</taxon>
    </lineage>
</organism>